<dbReference type="EMBL" id="RRCH01000002">
    <property type="protein sequence ID" value="RRJ34093.1"/>
    <property type="molecule type" value="Genomic_DNA"/>
</dbReference>
<accession>A0A3P3RNZ1</accession>
<dbReference type="OrthoDB" id="24596at2157"/>
<proteinExistence type="predicted"/>
<dbReference type="InterPro" id="IPR036291">
    <property type="entry name" value="NAD(P)-bd_dom_sf"/>
</dbReference>
<reference evidence="1 2" key="1">
    <citation type="submission" date="2018-11" db="EMBL/GenBank/DDBJ databases">
        <title>Taxonoimc description of Halomarina strain SPP-AMP-1.</title>
        <authorList>
            <person name="Pal Y."/>
            <person name="Srinivasana K."/>
            <person name="Verma A."/>
            <person name="Kumar P."/>
        </authorList>
    </citation>
    <scope>NUCLEOTIDE SEQUENCE [LARGE SCALE GENOMIC DNA]</scope>
    <source>
        <strain evidence="1 2">SPP-AMP-1</strain>
    </source>
</reference>
<protein>
    <submittedName>
        <fullName evidence="1">SDR family oxidoreductase</fullName>
    </submittedName>
</protein>
<dbReference type="SUPFAM" id="SSF51735">
    <property type="entry name" value="NAD(P)-binding Rossmann-fold domains"/>
    <property type="match status" value="1"/>
</dbReference>
<organism evidence="1 2">
    <name type="scientific">Halocatena pleomorpha</name>
    <dbReference type="NCBI Taxonomy" id="1785090"/>
    <lineage>
        <taxon>Archaea</taxon>
        <taxon>Methanobacteriati</taxon>
        <taxon>Methanobacteriota</taxon>
        <taxon>Stenosarchaea group</taxon>
        <taxon>Halobacteria</taxon>
        <taxon>Halobacteriales</taxon>
        <taxon>Natronomonadaceae</taxon>
        <taxon>Halocatena</taxon>
    </lineage>
</organism>
<keyword evidence="2" id="KW-1185">Reference proteome</keyword>
<dbReference type="AlphaFoldDB" id="A0A3P3RNZ1"/>
<sequence>MEEFGHVDILVNNAGYGEMVPIEDTTDEHFEGTMSLNLFAAFRHFREAVQHF</sequence>
<dbReference type="InterPro" id="IPR002347">
    <property type="entry name" value="SDR_fam"/>
</dbReference>
<evidence type="ECO:0000313" key="2">
    <source>
        <dbReference type="Proteomes" id="UP000282322"/>
    </source>
</evidence>
<dbReference type="CDD" id="cd05233">
    <property type="entry name" value="SDR_c"/>
    <property type="match status" value="1"/>
</dbReference>
<dbReference type="Gene3D" id="3.40.50.720">
    <property type="entry name" value="NAD(P)-binding Rossmann-like Domain"/>
    <property type="match status" value="1"/>
</dbReference>
<evidence type="ECO:0000313" key="1">
    <source>
        <dbReference type="EMBL" id="RRJ34093.1"/>
    </source>
</evidence>
<dbReference type="Pfam" id="PF00106">
    <property type="entry name" value="adh_short"/>
    <property type="match status" value="1"/>
</dbReference>
<comment type="caution">
    <text evidence="1">The sequence shown here is derived from an EMBL/GenBank/DDBJ whole genome shotgun (WGS) entry which is preliminary data.</text>
</comment>
<name>A0A3P3RNZ1_9EURY</name>
<dbReference type="Proteomes" id="UP000282322">
    <property type="component" value="Unassembled WGS sequence"/>
</dbReference>
<gene>
    <name evidence="1" type="ORF">EIK79_00670</name>
</gene>